<organism evidence="1 2">
    <name type="scientific">Rhamnusium bicolor</name>
    <dbReference type="NCBI Taxonomy" id="1586634"/>
    <lineage>
        <taxon>Eukaryota</taxon>
        <taxon>Metazoa</taxon>
        <taxon>Ecdysozoa</taxon>
        <taxon>Arthropoda</taxon>
        <taxon>Hexapoda</taxon>
        <taxon>Insecta</taxon>
        <taxon>Pterygota</taxon>
        <taxon>Neoptera</taxon>
        <taxon>Endopterygota</taxon>
        <taxon>Coleoptera</taxon>
        <taxon>Polyphaga</taxon>
        <taxon>Cucujiformia</taxon>
        <taxon>Chrysomeloidea</taxon>
        <taxon>Cerambycidae</taxon>
        <taxon>Lepturinae</taxon>
        <taxon>Rhagiini</taxon>
        <taxon>Rhamnusium</taxon>
    </lineage>
</organism>
<name>A0AAV8WZW7_9CUCU</name>
<sequence length="77" mass="8588">MQDVMARFNMYGDAGDESREKVEAELRSISLEEANTRHRVVLSQDITLAPGVTGMVGVIIEDAQPGEEVYMERKVFA</sequence>
<comment type="caution">
    <text evidence="1">The sequence shown here is derived from an EMBL/GenBank/DDBJ whole genome shotgun (WGS) entry which is preliminary data.</text>
</comment>
<evidence type="ECO:0000313" key="1">
    <source>
        <dbReference type="EMBL" id="KAJ8931936.1"/>
    </source>
</evidence>
<accession>A0AAV8WZW7</accession>
<gene>
    <name evidence="1" type="ORF">NQ314_015108</name>
</gene>
<reference evidence="1" key="1">
    <citation type="journal article" date="2023" name="Insect Mol. Biol.">
        <title>Genome sequencing provides insights into the evolution of gene families encoding plant cell wall-degrading enzymes in longhorned beetles.</title>
        <authorList>
            <person name="Shin N.R."/>
            <person name="Okamura Y."/>
            <person name="Kirsch R."/>
            <person name="Pauchet Y."/>
        </authorList>
    </citation>
    <scope>NUCLEOTIDE SEQUENCE</scope>
    <source>
        <strain evidence="1">RBIC_L_NR</strain>
    </source>
</reference>
<dbReference type="EMBL" id="JANEYF010004199">
    <property type="protein sequence ID" value="KAJ8931936.1"/>
    <property type="molecule type" value="Genomic_DNA"/>
</dbReference>
<proteinExistence type="predicted"/>
<dbReference type="AlphaFoldDB" id="A0AAV8WZW7"/>
<evidence type="ECO:0000313" key="2">
    <source>
        <dbReference type="Proteomes" id="UP001162156"/>
    </source>
</evidence>
<dbReference type="Proteomes" id="UP001162156">
    <property type="component" value="Unassembled WGS sequence"/>
</dbReference>
<keyword evidence="2" id="KW-1185">Reference proteome</keyword>
<protein>
    <submittedName>
        <fullName evidence="1">Uncharacterized protein</fullName>
    </submittedName>
</protein>